<dbReference type="EMBL" id="JXTH01000058">
    <property type="protein sequence ID" value="KIQ93535.1"/>
    <property type="molecule type" value="Genomic_DNA"/>
</dbReference>
<name>A0A0D0RVY7_9BACL</name>
<dbReference type="AlphaFoldDB" id="A0A0D0RVY7"/>
<dbReference type="Pfam" id="PF12787">
    <property type="entry name" value="EcsC"/>
    <property type="match status" value="1"/>
</dbReference>
<dbReference type="PATRIC" id="fig|404937.3.peg.2584"/>
<dbReference type="InterPro" id="IPR024787">
    <property type="entry name" value="EcsC"/>
</dbReference>
<keyword evidence="2" id="KW-1185">Reference proteome</keyword>
<organism evidence="1 2">
    <name type="scientific">Anoxybacillus thermarum</name>
    <dbReference type="NCBI Taxonomy" id="404937"/>
    <lineage>
        <taxon>Bacteria</taxon>
        <taxon>Bacillati</taxon>
        <taxon>Bacillota</taxon>
        <taxon>Bacilli</taxon>
        <taxon>Bacillales</taxon>
        <taxon>Anoxybacillaceae</taxon>
        <taxon>Anoxybacillus</taxon>
    </lineage>
</organism>
<reference evidence="1 2" key="1">
    <citation type="submission" date="2015-01" db="EMBL/GenBank/DDBJ databases">
        <title>Draft genome of Anoxybacillus thermarum strain AF/04.</title>
        <authorList>
            <person name="Poli A."/>
            <person name="Nicolaus B."/>
            <person name="Chan K.-G."/>
            <person name="Kahar U.M."/>
            <person name="Yaakob A.S."/>
            <person name="Chan C.S."/>
            <person name="Goh K.M."/>
        </authorList>
    </citation>
    <scope>NUCLEOTIDE SEQUENCE [LARGE SCALE GENOMIC DNA]</scope>
    <source>
        <strain evidence="1 2">AF/04</strain>
    </source>
</reference>
<evidence type="ECO:0000313" key="2">
    <source>
        <dbReference type="Proteomes" id="UP000032102"/>
    </source>
</evidence>
<dbReference type="PANTHER" id="PTHR41260:SF1">
    <property type="entry name" value="PROTEIN ECSC"/>
    <property type="match status" value="1"/>
</dbReference>
<comment type="caution">
    <text evidence="1">The sequence shown here is derived from an EMBL/GenBank/DDBJ whole genome shotgun (WGS) entry which is preliminary data.</text>
</comment>
<dbReference type="Proteomes" id="UP000032102">
    <property type="component" value="Unassembled WGS sequence"/>
</dbReference>
<sequence length="262" mass="30608">MDHQSFLIEQLHHIEEWEKEQKRIWFWEKMSRLPFILLDRLTPAWIHKKMAQLLDELGQYIQTGGQYLVNKETVLSSFYGEITLDDVRSIPLQKMNEACETLVAKRKTFATYQGATTGFGGAFTLFLDVVVVLGTALKTLQEIAMIYGFDPHEKEERLFIVKCLQFALADVVGKQAILNEWSMKNERQMMSQLQGWREIIWAFRDQYGWKKLFQAIPIVGMLFGAWTNQTMIADIAEVGSMFYRKRRIIEKLKEIEKAEDPA</sequence>
<evidence type="ECO:0000313" key="1">
    <source>
        <dbReference type="EMBL" id="KIQ93535.1"/>
    </source>
</evidence>
<proteinExistence type="predicted"/>
<gene>
    <name evidence="1" type="ORF">LH47_02400</name>
</gene>
<accession>A0A0D0RVY7</accession>
<protein>
    <submittedName>
        <fullName evidence="1">EcsC protein family protein</fullName>
    </submittedName>
</protein>
<dbReference type="RefSeq" id="WP_043967824.1">
    <property type="nucleotide sequence ID" value="NZ_JXTH01000058.1"/>
</dbReference>
<dbReference type="PANTHER" id="PTHR41260">
    <property type="entry name" value="PROTEIN ECSC"/>
    <property type="match status" value="1"/>
</dbReference>